<dbReference type="InterPro" id="IPR057326">
    <property type="entry name" value="KR_dom"/>
</dbReference>
<dbReference type="InterPro" id="IPR016036">
    <property type="entry name" value="Malonyl_transacylase_ACP-bd"/>
</dbReference>
<comment type="caution">
    <text evidence="8">The sequence shown here is derived from an EMBL/GenBank/DDBJ whole genome shotgun (WGS) entry which is preliminary data.</text>
</comment>
<dbReference type="InterPro" id="IPR018201">
    <property type="entry name" value="Ketoacyl_synth_AS"/>
</dbReference>
<dbReference type="RefSeq" id="WP_075125708.1">
    <property type="nucleotide sequence ID" value="NZ_MSIE01000018.1"/>
</dbReference>
<protein>
    <submittedName>
        <fullName evidence="8">Beta-ketoacyl synthase</fullName>
    </submittedName>
</protein>
<dbReference type="PROSITE" id="PS52019">
    <property type="entry name" value="PKS_MFAS_DH"/>
    <property type="match status" value="1"/>
</dbReference>
<dbReference type="InterPro" id="IPR009081">
    <property type="entry name" value="PP-bd_ACP"/>
</dbReference>
<evidence type="ECO:0000256" key="4">
    <source>
        <dbReference type="PROSITE-ProRule" id="PRU01363"/>
    </source>
</evidence>
<dbReference type="GO" id="GO:0031177">
    <property type="term" value="F:phosphopantetheine binding"/>
    <property type="evidence" value="ECO:0007669"/>
    <property type="project" value="InterPro"/>
</dbReference>
<dbReference type="InterPro" id="IPR032821">
    <property type="entry name" value="PKS_assoc"/>
</dbReference>
<dbReference type="Gene3D" id="3.40.366.10">
    <property type="entry name" value="Malonyl-Coenzyme A Acyl Carrier Protein, domain 2"/>
    <property type="match status" value="1"/>
</dbReference>
<dbReference type="InterPro" id="IPR036291">
    <property type="entry name" value="NAD(P)-bd_dom_sf"/>
</dbReference>
<dbReference type="GO" id="GO:0004312">
    <property type="term" value="F:fatty acid synthase activity"/>
    <property type="evidence" value="ECO:0007669"/>
    <property type="project" value="TreeGrafter"/>
</dbReference>
<dbReference type="OrthoDB" id="9778690at2"/>
<evidence type="ECO:0000313" key="8">
    <source>
        <dbReference type="EMBL" id="OLF17334.1"/>
    </source>
</evidence>
<dbReference type="InterPro" id="IPR050091">
    <property type="entry name" value="PKS_NRPS_Biosynth_Enz"/>
</dbReference>
<dbReference type="InterPro" id="IPR016039">
    <property type="entry name" value="Thiolase-like"/>
</dbReference>
<dbReference type="Pfam" id="PF00109">
    <property type="entry name" value="ketoacyl-synt"/>
    <property type="match status" value="1"/>
</dbReference>
<evidence type="ECO:0000259" key="6">
    <source>
        <dbReference type="PROSITE" id="PS52004"/>
    </source>
</evidence>
<keyword evidence="1" id="KW-0596">Phosphopantetheine</keyword>
<keyword evidence="9" id="KW-1185">Reference proteome</keyword>
<name>A0A1Q8CSK9_9PSEU</name>
<feature type="active site" description="Proton acceptor; for dehydratase activity" evidence="4">
    <location>
        <position position="928"/>
    </location>
</feature>
<dbReference type="InterPro" id="IPR014030">
    <property type="entry name" value="Ketoacyl_synth_N"/>
</dbReference>
<dbReference type="Gene3D" id="1.10.1200.10">
    <property type="entry name" value="ACP-like"/>
    <property type="match status" value="1"/>
</dbReference>
<dbReference type="InterPro" id="IPR049551">
    <property type="entry name" value="PKS_DH_C"/>
</dbReference>
<dbReference type="SMART" id="SM00822">
    <property type="entry name" value="PKS_KR"/>
    <property type="match status" value="1"/>
</dbReference>
<dbReference type="SMART" id="SM01294">
    <property type="entry name" value="PKS_PP_betabranch"/>
    <property type="match status" value="1"/>
</dbReference>
<dbReference type="SMART" id="SM00826">
    <property type="entry name" value="PKS_DH"/>
    <property type="match status" value="1"/>
</dbReference>
<feature type="region of interest" description="C-terminal hotdog fold" evidence="4">
    <location>
        <begin position="1034"/>
        <end position="1169"/>
    </location>
</feature>
<dbReference type="SMART" id="SM00825">
    <property type="entry name" value="PKS_KS"/>
    <property type="match status" value="1"/>
</dbReference>
<dbReference type="InterPro" id="IPR036736">
    <property type="entry name" value="ACP-like_sf"/>
</dbReference>
<dbReference type="GO" id="GO:0050641">
    <property type="term" value="F:6-methylsalicylic acid synthase activity"/>
    <property type="evidence" value="ECO:0007669"/>
    <property type="project" value="UniProtKB-EC"/>
</dbReference>
<dbReference type="Pfam" id="PF02801">
    <property type="entry name" value="Ketoacyl-synt_C"/>
    <property type="match status" value="1"/>
</dbReference>
<accession>A0A1Q8CSK9</accession>
<dbReference type="CDD" id="cd00833">
    <property type="entry name" value="PKS"/>
    <property type="match status" value="1"/>
</dbReference>
<dbReference type="Pfam" id="PF16197">
    <property type="entry name" value="KAsynt_C_assoc"/>
    <property type="match status" value="1"/>
</dbReference>
<dbReference type="SUPFAM" id="SSF55048">
    <property type="entry name" value="Probable ACP-binding domain of malonyl-CoA ACP transacylase"/>
    <property type="match status" value="1"/>
</dbReference>
<dbReference type="Pfam" id="PF00698">
    <property type="entry name" value="Acyl_transf_1"/>
    <property type="match status" value="1"/>
</dbReference>
<dbReference type="InterPro" id="IPR020841">
    <property type="entry name" value="PKS_Beta-ketoAc_synthase_dom"/>
</dbReference>
<dbReference type="GO" id="GO:0044550">
    <property type="term" value="P:secondary metabolite biosynthetic process"/>
    <property type="evidence" value="ECO:0007669"/>
    <property type="project" value="TreeGrafter"/>
</dbReference>
<dbReference type="STRING" id="1912961.BU204_12000"/>
<dbReference type="InterPro" id="IPR020807">
    <property type="entry name" value="PKS_DH"/>
</dbReference>
<evidence type="ECO:0000256" key="3">
    <source>
        <dbReference type="ARBA" id="ARBA00022679"/>
    </source>
</evidence>
<dbReference type="Pfam" id="PF14765">
    <property type="entry name" value="PS-DH"/>
    <property type="match status" value="1"/>
</dbReference>
<feature type="region of interest" description="N-terminal hotdog fold" evidence="4">
    <location>
        <begin position="895"/>
        <end position="1019"/>
    </location>
</feature>
<dbReference type="SUPFAM" id="SSF52151">
    <property type="entry name" value="FabD/lysophospholipase-like"/>
    <property type="match status" value="1"/>
</dbReference>
<keyword evidence="3" id="KW-0808">Transferase</keyword>
<sequence>METSRDDIAIIGMGCRLPGDITSPEAFWNSLAGSVDAIGEVPAERWAHYREVSQENAAALRKTTGLGGFLSDVDGFDATFFGISPREAALMDPQQRMALEVSWEALEHAGIVPGSLAGSDTGVFIGVNSDDHGRRLLEDLPRIEAWTGIGSSMCAVANRISYVLDLHGPSMAVDTACSSSLVALHLAAQSLRTGETPVAIAGGVMLMVAPGLTMVMDAAGALAPDGRSKSFDAAADGYGRGEGCGIVVLKRLADARRDGDRVLAVVRGSAVNQDGRTNGIMAPSRDAQEYVLRQACRQAGVAPESVDYVEAHGTGTRAGDPIEAGAIAAVYGTGRPTDRPCLIGSVKSNIGHLEAASGIAGVIKAVLAIERAAIPPSINFTRPNPDIPWDGSGLRVVTELTPWPSTGGPRRAGVSGYGYGGTIAHLVLEQARGQDVVRPAPDRGTALRVYPLSGASPESVRDYAGSLADWLVAEGTETADVAHTLTRRRAHLGHRTAVLAAGREELVGRLRQVPLGEPRDGLVSGRVLPGAERGAVWVFSGHGSQWIGMGRELLATEPAFGAALDELEAICLAEMGVSPRRALLEGDLLHTDRIQLLIFAVQVGLARVWAARGLAPAAVLGHSVGEIAAAVVAGVLDMADGARLICRRSTLLRRVAGRGAMAMVDLSFAEAQARLAAVDGVSAAIAAAPSSTVIAGDTAVLEVVVKQWTADGLHVQRVNSDVAFHSHHMDPLVDELADAVRDLSPRAGAVPVYSTSLADPRGEDPRDGAYWAGNLRNPVRFADAVRAALADGFRAFVEIAPHPVVSYSINEVLTAEGIADAVVAHTLRRNRPEQASLLTNLAVLHCHGVPVDWSAGEHGGGLVDLPVTAWQHRAHRMERPSRGSVYTRLHDVDSHTLLGASLIVHGTSSVRVWQTWLDHGSRPYPGDHPVQGTEIVPAAVLLNTFFAAAGGHTLTDVSLRVPVSLAAARELQIVHMDGTLRLCSRLPGEAGQGEAGSEEADAGWLTHTTAAVPAVAEVPELAALPLAELRSRCTERLDPNFVTDRLASIGVAAMGFPWRIERIRRGPGELFVRVLADPDGVLPPTWASILDAALSAASVVFEGPATLRMPAHIRRIAVGGRAPTEAVLSVRVRPSSTDTVDVVVASSDGSVVATLAGLRYGVLDGDVGAAASPRRLVHRIAWRPFEPASRPLAPLEQVVLVGDTGLARDLAGAWLAAADATELDALRDRVAPGAAVLVAPRPGGDAAAAAWLLAATARVLAGWTDPPTLWCLTRGVREAATLDAVAESALWGLGRIIGGEYPALWGGIVDLPATDPLASAGLVRRVLAARPGEDVITVRHTELAVARLEPLHGAPTRTPVSCRPGSTYLVTGGLGALGLEVAAWLAGRGARRLVLAGRTALPPRTGWDRVEDPEVARRIEAVRALEATGVTVRTVALDIADPAQAARELSAASLGLPPIRGVVHAAGVVDNRLLPDVDETSFEAVLRPKVGGALVLHELFPPGSLDFLALFSSAGQLLGLPGQAGYAAANAVLDALATHRGDALSLGWTSWRGLGMSTSSAAIDAELAARGTGDITAAEAFRSWEYAERYPVNHVAVLRTIPRLPGMRRPPLLAELGVEEPQVQVAAETPWAGLRDAELREYLVHEVATQVAAEMKLALDELDVRRPLVEMGLDSVMTQVIRGRLERQFRVSLPATLLWNKPTVQAISDFLAELLAGETPLPPAVAA</sequence>
<dbReference type="PROSITE" id="PS50075">
    <property type="entry name" value="CARRIER"/>
    <property type="match status" value="1"/>
</dbReference>
<dbReference type="EMBL" id="MSIE01000018">
    <property type="protein sequence ID" value="OLF17334.1"/>
    <property type="molecule type" value="Genomic_DNA"/>
</dbReference>
<feature type="domain" description="Ketosynthase family 3 (KS3)" evidence="6">
    <location>
        <begin position="5"/>
        <end position="430"/>
    </location>
</feature>
<proteinExistence type="predicted"/>
<dbReference type="FunFam" id="3.40.47.10:FF:000019">
    <property type="entry name" value="Polyketide synthase type I"/>
    <property type="match status" value="1"/>
</dbReference>
<dbReference type="InterPro" id="IPR014043">
    <property type="entry name" value="Acyl_transferase_dom"/>
</dbReference>
<keyword evidence="2" id="KW-0597">Phosphoprotein</keyword>
<dbReference type="SUPFAM" id="SSF51735">
    <property type="entry name" value="NAD(P)-binding Rossmann-fold domains"/>
    <property type="match status" value="2"/>
</dbReference>
<dbReference type="Pfam" id="PF00550">
    <property type="entry name" value="PP-binding"/>
    <property type="match status" value="1"/>
</dbReference>
<dbReference type="InterPro" id="IPR049900">
    <property type="entry name" value="PKS_mFAS_DH"/>
</dbReference>
<gene>
    <name evidence="8" type="ORF">BU204_12000</name>
</gene>
<dbReference type="InterPro" id="IPR016035">
    <property type="entry name" value="Acyl_Trfase/lysoPLipase"/>
</dbReference>
<feature type="active site" description="Proton donor; for dehydratase activity" evidence="4">
    <location>
        <position position="1091"/>
    </location>
</feature>
<dbReference type="Gene3D" id="3.40.50.720">
    <property type="entry name" value="NAD(P)-binding Rossmann-like Domain"/>
    <property type="match status" value="1"/>
</dbReference>
<dbReference type="Pfam" id="PF21089">
    <property type="entry name" value="PKS_DH_N"/>
    <property type="match status" value="1"/>
</dbReference>
<dbReference type="InterPro" id="IPR042104">
    <property type="entry name" value="PKS_dehydratase_sf"/>
</dbReference>
<evidence type="ECO:0000256" key="2">
    <source>
        <dbReference type="ARBA" id="ARBA00022553"/>
    </source>
</evidence>
<dbReference type="InterPro" id="IPR001227">
    <property type="entry name" value="Ac_transferase_dom_sf"/>
</dbReference>
<evidence type="ECO:0000256" key="1">
    <source>
        <dbReference type="ARBA" id="ARBA00022450"/>
    </source>
</evidence>
<organism evidence="8 9">
    <name type="scientific">Actinophytocola xanthii</name>
    <dbReference type="NCBI Taxonomy" id="1912961"/>
    <lineage>
        <taxon>Bacteria</taxon>
        <taxon>Bacillati</taxon>
        <taxon>Actinomycetota</taxon>
        <taxon>Actinomycetes</taxon>
        <taxon>Pseudonocardiales</taxon>
        <taxon>Pseudonocardiaceae</taxon>
    </lineage>
</organism>
<dbReference type="InterPro" id="IPR014031">
    <property type="entry name" value="Ketoacyl_synth_C"/>
</dbReference>
<dbReference type="SMART" id="SM00823">
    <property type="entry name" value="PKS_PP"/>
    <property type="match status" value="1"/>
</dbReference>
<dbReference type="InterPro" id="IPR020806">
    <property type="entry name" value="PKS_PP-bd"/>
</dbReference>
<dbReference type="Gene3D" id="3.10.129.110">
    <property type="entry name" value="Polyketide synthase dehydratase"/>
    <property type="match status" value="1"/>
</dbReference>
<reference evidence="8 9" key="1">
    <citation type="submission" date="2016-12" db="EMBL/GenBank/DDBJ databases">
        <title>The draft genome sequence of Actinophytocola sp. 11-183.</title>
        <authorList>
            <person name="Wang W."/>
            <person name="Yuan L."/>
        </authorList>
    </citation>
    <scope>NUCLEOTIDE SEQUENCE [LARGE SCALE GENOMIC DNA]</scope>
    <source>
        <strain evidence="8 9">11-183</strain>
    </source>
</reference>
<dbReference type="GO" id="GO:0006633">
    <property type="term" value="P:fatty acid biosynthetic process"/>
    <property type="evidence" value="ECO:0007669"/>
    <property type="project" value="InterPro"/>
</dbReference>
<dbReference type="PROSITE" id="PS00606">
    <property type="entry name" value="KS3_1"/>
    <property type="match status" value="1"/>
</dbReference>
<dbReference type="SUPFAM" id="SSF53901">
    <property type="entry name" value="Thiolase-like"/>
    <property type="match status" value="1"/>
</dbReference>
<feature type="domain" description="Carrier" evidence="5">
    <location>
        <begin position="1638"/>
        <end position="1715"/>
    </location>
</feature>
<dbReference type="Pfam" id="PF08659">
    <property type="entry name" value="KR"/>
    <property type="match status" value="1"/>
</dbReference>
<feature type="domain" description="PKS/mFAS DH" evidence="7">
    <location>
        <begin position="895"/>
        <end position="1169"/>
    </location>
</feature>
<dbReference type="Gene3D" id="3.40.47.10">
    <property type="match status" value="1"/>
</dbReference>
<dbReference type="Proteomes" id="UP000185596">
    <property type="component" value="Unassembled WGS sequence"/>
</dbReference>
<dbReference type="Gene3D" id="3.30.70.3290">
    <property type="match status" value="1"/>
</dbReference>
<dbReference type="SMART" id="SM00827">
    <property type="entry name" value="PKS_AT"/>
    <property type="match status" value="1"/>
</dbReference>
<dbReference type="SUPFAM" id="SSF47336">
    <property type="entry name" value="ACP-like"/>
    <property type="match status" value="1"/>
</dbReference>
<dbReference type="PANTHER" id="PTHR43775:SF37">
    <property type="entry name" value="SI:DKEY-61P9.11"/>
    <property type="match status" value="1"/>
</dbReference>
<dbReference type="InterPro" id="IPR049552">
    <property type="entry name" value="PKS_DH_N"/>
</dbReference>
<evidence type="ECO:0000259" key="7">
    <source>
        <dbReference type="PROSITE" id="PS52019"/>
    </source>
</evidence>
<evidence type="ECO:0000313" key="9">
    <source>
        <dbReference type="Proteomes" id="UP000185596"/>
    </source>
</evidence>
<dbReference type="CDD" id="cd08955">
    <property type="entry name" value="KR_2_FAS_SDR_x"/>
    <property type="match status" value="1"/>
</dbReference>
<dbReference type="InterPro" id="IPR013968">
    <property type="entry name" value="PKS_KR"/>
</dbReference>
<evidence type="ECO:0000259" key="5">
    <source>
        <dbReference type="PROSITE" id="PS50075"/>
    </source>
</evidence>
<dbReference type="PROSITE" id="PS52004">
    <property type="entry name" value="KS3_2"/>
    <property type="match status" value="1"/>
</dbReference>
<dbReference type="GO" id="GO:0004315">
    <property type="term" value="F:3-oxoacyl-[acyl-carrier-protein] synthase activity"/>
    <property type="evidence" value="ECO:0007669"/>
    <property type="project" value="InterPro"/>
</dbReference>
<dbReference type="PANTHER" id="PTHR43775">
    <property type="entry name" value="FATTY ACID SYNTHASE"/>
    <property type="match status" value="1"/>
</dbReference>